<evidence type="ECO:0000313" key="2">
    <source>
        <dbReference type="Proteomes" id="UP001497482"/>
    </source>
</evidence>
<evidence type="ECO:0000313" key="1">
    <source>
        <dbReference type="EMBL" id="CAL1576415.1"/>
    </source>
</evidence>
<protein>
    <submittedName>
        <fullName evidence="1">Uncharacterized protein</fullName>
    </submittedName>
</protein>
<keyword evidence="2" id="KW-1185">Reference proteome</keyword>
<gene>
    <name evidence="1" type="ORF">KC01_LOCUS7848</name>
</gene>
<organism evidence="1 2">
    <name type="scientific">Knipowitschia caucasica</name>
    <name type="common">Caucasian dwarf goby</name>
    <name type="synonym">Pomatoschistus caucasicus</name>
    <dbReference type="NCBI Taxonomy" id="637954"/>
    <lineage>
        <taxon>Eukaryota</taxon>
        <taxon>Metazoa</taxon>
        <taxon>Chordata</taxon>
        <taxon>Craniata</taxon>
        <taxon>Vertebrata</taxon>
        <taxon>Euteleostomi</taxon>
        <taxon>Actinopterygii</taxon>
        <taxon>Neopterygii</taxon>
        <taxon>Teleostei</taxon>
        <taxon>Neoteleostei</taxon>
        <taxon>Acanthomorphata</taxon>
        <taxon>Gobiaria</taxon>
        <taxon>Gobiiformes</taxon>
        <taxon>Gobioidei</taxon>
        <taxon>Gobiidae</taxon>
        <taxon>Gobiinae</taxon>
        <taxon>Knipowitschia</taxon>
    </lineage>
</organism>
<name>A0AAV2JIJ5_KNICA</name>
<proteinExistence type="predicted"/>
<reference evidence="1 2" key="1">
    <citation type="submission" date="2024-04" db="EMBL/GenBank/DDBJ databases">
        <authorList>
            <person name="Waldvogel A.-M."/>
            <person name="Schoenle A."/>
        </authorList>
    </citation>
    <scope>NUCLEOTIDE SEQUENCE [LARGE SCALE GENOMIC DNA]</scope>
</reference>
<dbReference type="AlphaFoldDB" id="A0AAV2JIJ5"/>
<dbReference type="Proteomes" id="UP001497482">
    <property type="component" value="Chromosome 12"/>
</dbReference>
<sequence>MTPTFTTGAPAFVAPTVSCRISQPLVELTDPSRAPPAVAPSPSLLDVEGLLGLPPRLLQMTEDQLACPGASVGPFVSFSPPLDHDDDCGAWRSTRSDFFDSYDLGDLLRPS</sequence>
<accession>A0AAV2JIJ5</accession>
<dbReference type="EMBL" id="OZ035834">
    <property type="protein sequence ID" value="CAL1576415.1"/>
    <property type="molecule type" value="Genomic_DNA"/>
</dbReference>